<name>A0A8J4GGI3_9CHLO</name>
<dbReference type="InterPro" id="IPR044849">
    <property type="entry name" value="CASTOR/POLLUX/SYM8-like"/>
</dbReference>
<dbReference type="EMBL" id="BNCQ01000023">
    <property type="protein sequence ID" value="GIM07227.1"/>
    <property type="molecule type" value="Genomic_DNA"/>
</dbReference>
<dbReference type="PANTHER" id="PTHR31563">
    <property type="entry name" value="ION CHANNEL POLLUX-RELATED"/>
    <property type="match status" value="1"/>
</dbReference>
<dbReference type="AlphaFoldDB" id="A0A8J4GGI3"/>
<feature type="region of interest" description="Disordered" evidence="1">
    <location>
        <begin position="505"/>
        <end position="532"/>
    </location>
</feature>
<evidence type="ECO:0000256" key="2">
    <source>
        <dbReference type="SAM" id="Phobius"/>
    </source>
</evidence>
<dbReference type="GO" id="GO:0006811">
    <property type="term" value="P:monoatomic ion transport"/>
    <property type="evidence" value="ECO:0007669"/>
    <property type="project" value="InterPro"/>
</dbReference>
<evidence type="ECO:0000313" key="4">
    <source>
        <dbReference type="Proteomes" id="UP000722791"/>
    </source>
</evidence>
<keyword evidence="2" id="KW-1133">Transmembrane helix</keyword>
<dbReference type="PANTHER" id="PTHR31563:SF10">
    <property type="entry name" value="ION CHANNEL POLLUX-RELATED"/>
    <property type="match status" value="1"/>
</dbReference>
<feature type="region of interest" description="Disordered" evidence="1">
    <location>
        <begin position="443"/>
        <end position="482"/>
    </location>
</feature>
<accession>A0A8J4GGI3</accession>
<feature type="region of interest" description="Disordered" evidence="1">
    <location>
        <begin position="392"/>
        <end position="417"/>
    </location>
</feature>
<protein>
    <recommendedName>
        <fullName evidence="5">Ion transport domain-containing protein</fullName>
    </recommendedName>
</protein>
<keyword evidence="2" id="KW-0472">Membrane</keyword>
<keyword evidence="2" id="KW-0812">Transmembrane</keyword>
<organism evidence="3 4">
    <name type="scientific">Volvox reticuliferus</name>
    <dbReference type="NCBI Taxonomy" id="1737510"/>
    <lineage>
        <taxon>Eukaryota</taxon>
        <taxon>Viridiplantae</taxon>
        <taxon>Chlorophyta</taxon>
        <taxon>core chlorophytes</taxon>
        <taxon>Chlorophyceae</taxon>
        <taxon>CS clade</taxon>
        <taxon>Chlamydomonadales</taxon>
        <taxon>Volvocaceae</taxon>
        <taxon>Volvox</taxon>
    </lineage>
</organism>
<feature type="transmembrane region" description="Helical" evidence="2">
    <location>
        <begin position="94"/>
        <end position="115"/>
    </location>
</feature>
<evidence type="ECO:0000313" key="3">
    <source>
        <dbReference type="EMBL" id="GIM07227.1"/>
    </source>
</evidence>
<evidence type="ECO:0008006" key="5">
    <source>
        <dbReference type="Google" id="ProtNLM"/>
    </source>
</evidence>
<feature type="compositionally biased region" description="Low complexity" evidence="1">
    <location>
        <begin position="400"/>
        <end position="417"/>
    </location>
</feature>
<feature type="region of interest" description="Disordered" evidence="1">
    <location>
        <begin position="288"/>
        <end position="321"/>
    </location>
</feature>
<comment type="caution">
    <text evidence="3">The sequence shown here is derived from an EMBL/GenBank/DDBJ whole genome shotgun (WGS) entry which is preliminary data.</text>
</comment>
<feature type="compositionally biased region" description="Pro residues" evidence="1">
    <location>
        <begin position="449"/>
        <end position="475"/>
    </location>
</feature>
<dbReference type="Proteomes" id="UP000722791">
    <property type="component" value="Unassembled WGS sequence"/>
</dbReference>
<sequence length="591" mass="60337">MPSWKVAPAGSRRQAVRRRLDSISSRLLHRTILDFRLRLVLLAALTLPFILLGGLVHALASGNPWSTSAYLVYGLLFRVPSLGAVRLDEPAASALVLNAVFLFGTFGFAILLGLIGEEVKGTVKALRAGPVADVSVTGWSGGEGEIRRVYWWRRSRRRRWRLGYGLGRQPPTSTTYRHCRTVPPRCSPAAAAGGPSREGGGEPIATFRAVAAAEGSRPSVIEVCDRGIVDRLVAQTVTAAGCVATVLARLFGGRGGGDGGSGTGFRWIEWPGLHLGLAVAAVAAGGRGDATPNRNAVSKGDSGGGGGGGGGDEATANGLRRRHMLTVPRTLSYSTCQRSVTAVEAAATAAAAAAGGAGSAAAASLDGHGHCAAVTVPATAATRARRWFANQRGSAGSCGGSSTSSGGGSSALSHPSAINNSPAKSTLMSLASAAVAVLSGRRTTDSAAVPPPATAGPAASPPTRPKSSAPLPPMPNGSRSTCSRTCATFGEVRLALEAAAVDADATRPSWRRRQPNVGATSLPYPSPSSVSSPWARAVSAAGDGGAQLLSWSSSWRRALVSEPVLVGYMSAATGTLRLTPGTHRRCIPGTS</sequence>
<reference evidence="3" key="1">
    <citation type="journal article" date="2021" name="Proc. Natl. Acad. Sci. U.S.A.">
        <title>Three genomes in the algal genus Volvox reveal the fate of a haploid sex-determining region after a transition to homothallism.</title>
        <authorList>
            <person name="Yamamoto K."/>
            <person name="Hamaji T."/>
            <person name="Kawai-Toyooka H."/>
            <person name="Matsuzaki R."/>
            <person name="Takahashi F."/>
            <person name="Nishimura Y."/>
            <person name="Kawachi M."/>
            <person name="Noguchi H."/>
            <person name="Minakuchi Y."/>
            <person name="Umen J.G."/>
            <person name="Toyoda A."/>
            <person name="Nozaki H."/>
        </authorList>
    </citation>
    <scope>NUCLEOTIDE SEQUENCE</scope>
    <source>
        <strain evidence="3">NIES-3785</strain>
    </source>
</reference>
<evidence type="ECO:0000256" key="1">
    <source>
        <dbReference type="SAM" id="MobiDB-lite"/>
    </source>
</evidence>
<feature type="compositionally biased region" description="Gly residues" evidence="1">
    <location>
        <begin position="301"/>
        <end position="312"/>
    </location>
</feature>
<proteinExistence type="predicted"/>
<gene>
    <name evidence="3" type="ORF">Vretimale_11429</name>
</gene>
<feature type="transmembrane region" description="Helical" evidence="2">
    <location>
        <begin position="68"/>
        <end position="87"/>
    </location>
</feature>
<feature type="compositionally biased region" description="Low complexity" evidence="1">
    <location>
        <begin position="521"/>
        <end position="532"/>
    </location>
</feature>